<feature type="domain" description="HTH lacI-type" evidence="4">
    <location>
        <begin position="4"/>
        <end position="46"/>
    </location>
</feature>
<dbReference type="EMBL" id="CP069371">
    <property type="protein sequence ID" value="QYZ72105.1"/>
    <property type="molecule type" value="Genomic_DNA"/>
</dbReference>
<evidence type="ECO:0000313" key="5">
    <source>
        <dbReference type="EMBL" id="QYZ72105.1"/>
    </source>
</evidence>
<keyword evidence="5" id="KW-0614">Plasmid</keyword>
<proteinExistence type="predicted"/>
<dbReference type="InterPro" id="IPR000843">
    <property type="entry name" value="HTH_LacI"/>
</dbReference>
<geneLocation type="plasmid" evidence="5 6">
    <name>unnamed1</name>
</geneLocation>
<evidence type="ECO:0000256" key="1">
    <source>
        <dbReference type="ARBA" id="ARBA00023015"/>
    </source>
</evidence>
<dbReference type="CDD" id="cd06307">
    <property type="entry name" value="PBP1_sugar_binding"/>
    <property type="match status" value="1"/>
</dbReference>
<dbReference type="Gene3D" id="1.10.260.40">
    <property type="entry name" value="lambda repressor-like DNA-binding domains"/>
    <property type="match status" value="1"/>
</dbReference>
<dbReference type="InterPro" id="IPR010982">
    <property type="entry name" value="Lambda_DNA-bd_dom_sf"/>
</dbReference>
<dbReference type="AlphaFoldDB" id="A0A8G0ZZN8"/>
<dbReference type="SUPFAM" id="SSF47413">
    <property type="entry name" value="lambda repressor-like DNA-binding domains"/>
    <property type="match status" value="1"/>
</dbReference>
<evidence type="ECO:0000259" key="4">
    <source>
        <dbReference type="PROSITE" id="PS50932"/>
    </source>
</evidence>
<keyword evidence="2 5" id="KW-0238">DNA-binding</keyword>
<dbReference type="InterPro" id="IPR028082">
    <property type="entry name" value="Peripla_BP_I"/>
</dbReference>
<organism evidence="5 6">
    <name type="scientific">Neotabrizicola shimadae</name>
    <dbReference type="NCBI Taxonomy" id="2807096"/>
    <lineage>
        <taxon>Bacteria</taxon>
        <taxon>Pseudomonadati</taxon>
        <taxon>Pseudomonadota</taxon>
        <taxon>Alphaproteobacteria</taxon>
        <taxon>Rhodobacterales</taxon>
        <taxon>Paracoccaceae</taxon>
        <taxon>Neotabrizicola</taxon>
    </lineage>
</organism>
<gene>
    <name evidence="5" type="ORF">JO391_20795</name>
</gene>
<keyword evidence="1" id="KW-0805">Transcription regulation</keyword>
<evidence type="ECO:0000256" key="2">
    <source>
        <dbReference type="ARBA" id="ARBA00023125"/>
    </source>
</evidence>
<dbReference type="Proteomes" id="UP000826300">
    <property type="component" value="Plasmid unnamed1"/>
</dbReference>
<dbReference type="CDD" id="cd01392">
    <property type="entry name" value="HTH_LacI"/>
    <property type="match status" value="1"/>
</dbReference>
<evidence type="ECO:0000313" key="6">
    <source>
        <dbReference type="Proteomes" id="UP000826300"/>
    </source>
</evidence>
<name>A0A8G0ZZN8_9RHOB</name>
<sequence length="332" mass="36575">MSKPTYAEVAKLANVGTATVERVLNGRGGVRPETVEKVLLAARALDWPGRLPEQHRGIIRIEVILVRPDTSFYARLARAFRRIATSLDPSIQIQLTFLQEDDPQAIANRILNPPMRRSGLAVVCPAYDEVAAALAQVRLTGLPIVQIVSRIVEDLDFVGIDNVAAGRLAAMMVSRLGDVRGTVVALCHSQIYEVHRDRIRGFSDYMAANAKDGLSFNLVAFGHDEQDMSARRMTEAIRDWPDLAAVYNSGGANSSVLRELRRARRKVFFVGHELTDVTRAALSDGIADVIFDQAPEAQARRTTDLLLSKIGLLTEIVENPPVRFITITAENL</sequence>
<dbReference type="PROSITE" id="PS50932">
    <property type="entry name" value="HTH_LACI_2"/>
    <property type="match status" value="1"/>
</dbReference>
<dbReference type="GO" id="GO:0003700">
    <property type="term" value="F:DNA-binding transcription factor activity"/>
    <property type="evidence" value="ECO:0007669"/>
    <property type="project" value="TreeGrafter"/>
</dbReference>
<dbReference type="RefSeq" id="WP_220664698.1">
    <property type="nucleotide sequence ID" value="NZ_CP069371.1"/>
</dbReference>
<protein>
    <submittedName>
        <fullName evidence="5">LacI family DNA-binding transcriptional regulator</fullName>
    </submittedName>
</protein>
<dbReference type="SUPFAM" id="SSF53822">
    <property type="entry name" value="Periplasmic binding protein-like I"/>
    <property type="match status" value="1"/>
</dbReference>
<reference evidence="5" key="1">
    <citation type="submission" date="2021-02" db="EMBL/GenBank/DDBJ databases">
        <title>Rhodobacter shimadae sp. nov., an aerobic anoxygenic phototrophic bacterium isolated from a hot spring.</title>
        <authorList>
            <person name="Muramatsu S."/>
            <person name="Haruta S."/>
            <person name="Hirose S."/>
            <person name="Hanada S."/>
        </authorList>
    </citation>
    <scope>NUCLEOTIDE SEQUENCE</scope>
    <source>
        <strain evidence="5">N10</strain>
        <plasmid evidence="5">unnamed1</plasmid>
    </source>
</reference>
<dbReference type="InterPro" id="IPR025997">
    <property type="entry name" value="SBP_2_dom"/>
</dbReference>
<dbReference type="Pfam" id="PF00356">
    <property type="entry name" value="LacI"/>
    <property type="match status" value="1"/>
</dbReference>
<accession>A0A8G0ZZN8</accession>
<dbReference type="PANTHER" id="PTHR30146:SF152">
    <property type="entry name" value="TRANSCRIPTIONAL REGULATORY PROTEIN"/>
    <property type="match status" value="1"/>
</dbReference>
<dbReference type="Gene3D" id="3.40.50.2300">
    <property type="match status" value="2"/>
</dbReference>
<dbReference type="Pfam" id="PF13407">
    <property type="entry name" value="Peripla_BP_4"/>
    <property type="match status" value="1"/>
</dbReference>
<keyword evidence="3" id="KW-0804">Transcription</keyword>
<keyword evidence="6" id="KW-1185">Reference proteome</keyword>
<dbReference type="PANTHER" id="PTHR30146">
    <property type="entry name" value="LACI-RELATED TRANSCRIPTIONAL REPRESSOR"/>
    <property type="match status" value="1"/>
</dbReference>
<dbReference type="KEGG" id="nsm:JO391_20795"/>
<evidence type="ECO:0000256" key="3">
    <source>
        <dbReference type="ARBA" id="ARBA00023163"/>
    </source>
</evidence>
<dbReference type="SMART" id="SM00354">
    <property type="entry name" value="HTH_LACI"/>
    <property type="match status" value="1"/>
</dbReference>
<dbReference type="GO" id="GO:0000976">
    <property type="term" value="F:transcription cis-regulatory region binding"/>
    <property type="evidence" value="ECO:0007669"/>
    <property type="project" value="TreeGrafter"/>
</dbReference>